<protein>
    <recommendedName>
        <fullName evidence="1">Mycothiol-dependent maleylpyruvate isomerase metal-binding domain-containing protein</fullName>
    </recommendedName>
</protein>
<dbReference type="SUPFAM" id="SSF109854">
    <property type="entry name" value="DinB/YfiT-like putative metalloenzymes"/>
    <property type="match status" value="1"/>
</dbReference>
<evidence type="ECO:0000313" key="2">
    <source>
        <dbReference type="EMBL" id="MBB6398969.1"/>
    </source>
</evidence>
<dbReference type="Pfam" id="PF11716">
    <property type="entry name" value="MDMPI_N"/>
    <property type="match status" value="1"/>
</dbReference>
<reference evidence="2 3" key="1">
    <citation type="submission" date="2020-08" db="EMBL/GenBank/DDBJ databases">
        <title>Sequencing the genomes of 1000 actinobacteria strains.</title>
        <authorList>
            <person name="Klenk H.-P."/>
        </authorList>
    </citation>
    <scope>NUCLEOTIDE SEQUENCE [LARGE SCALE GENOMIC DNA]</scope>
    <source>
        <strain evidence="2 3">DSM 43675</strain>
    </source>
</reference>
<dbReference type="EMBL" id="JACHMQ010000001">
    <property type="protein sequence ID" value="MBB6398969.1"/>
    <property type="molecule type" value="Genomic_DNA"/>
</dbReference>
<dbReference type="InterPro" id="IPR036527">
    <property type="entry name" value="SCP2_sterol-bd_dom_sf"/>
</dbReference>
<dbReference type="SUPFAM" id="SSF55718">
    <property type="entry name" value="SCP-like"/>
    <property type="match status" value="1"/>
</dbReference>
<dbReference type="AlphaFoldDB" id="A0A7X0G489"/>
<dbReference type="Gene3D" id="1.20.120.450">
    <property type="entry name" value="dinb family like domain"/>
    <property type="match status" value="1"/>
</dbReference>
<sequence>MVVRLTEENWAATRRYLRETGDRFAGLLTSPGSDTNATATWTVTDTAAHVATLARFYHQRVDPAGCDDPLAVPEELVASTIVDTVDSANEELLRLFPERDPRVLADLLVRDVDRILTATRDADPTAALPWLGGSRVPLGGLLAHLLNELQIHGRDIARPMRKPWHVPPQEAAPFFEMFLVGVTEYGYGRLLDGHGPAPAGRIAVEFRSDHTAPVVMAMTDGFVTVEEPGGRPDVRLFFDPTALNLMLFGRIGRARAVLSRKVVIRGPRPWVLPGFLRILRLPS</sequence>
<evidence type="ECO:0000313" key="3">
    <source>
        <dbReference type="Proteomes" id="UP000546324"/>
    </source>
</evidence>
<organism evidence="2 3">
    <name type="scientific">Actinomadura coerulea</name>
    <dbReference type="NCBI Taxonomy" id="46159"/>
    <lineage>
        <taxon>Bacteria</taxon>
        <taxon>Bacillati</taxon>
        <taxon>Actinomycetota</taxon>
        <taxon>Actinomycetes</taxon>
        <taxon>Streptosporangiales</taxon>
        <taxon>Thermomonosporaceae</taxon>
        <taxon>Actinomadura</taxon>
    </lineage>
</organism>
<comment type="caution">
    <text evidence="2">The sequence shown here is derived from an EMBL/GenBank/DDBJ whole genome shotgun (WGS) entry which is preliminary data.</text>
</comment>
<evidence type="ECO:0000259" key="1">
    <source>
        <dbReference type="Pfam" id="PF11716"/>
    </source>
</evidence>
<dbReference type="GO" id="GO:0046872">
    <property type="term" value="F:metal ion binding"/>
    <property type="evidence" value="ECO:0007669"/>
    <property type="project" value="InterPro"/>
</dbReference>
<dbReference type="InterPro" id="IPR034660">
    <property type="entry name" value="DinB/YfiT-like"/>
</dbReference>
<dbReference type="InterPro" id="IPR024344">
    <property type="entry name" value="MDMPI_metal-binding"/>
</dbReference>
<gene>
    <name evidence="2" type="ORF">BKA00_005883</name>
</gene>
<dbReference type="Proteomes" id="UP000546324">
    <property type="component" value="Unassembled WGS sequence"/>
</dbReference>
<proteinExistence type="predicted"/>
<keyword evidence="3" id="KW-1185">Reference proteome</keyword>
<feature type="domain" description="Mycothiol-dependent maleylpyruvate isomerase metal-binding" evidence="1">
    <location>
        <begin position="22"/>
        <end position="157"/>
    </location>
</feature>
<accession>A0A7X0G489</accession>
<name>A0A7X0G489_9ACTN</name>
<dbReference type="RefSeq" id="WP_185030505.1">
    <property type="nucleotide sequence ID" value="NZ_JACHMQ010000001.1"/>
</dbReference>